<feature type="region of interest" description="Disordered" evidence="1">
    <location>
        <begin position="420"/>
        <end position="457"/>
    </location>
</feature>
<dbReference type="Proteomes" id="UP000015453">
    <property type="component" value="Unassembled WGS sequence"/>
</dbReference>
<dbReference type="AlphaFoldDB" id="S8BXN1"/>
<sequence>RIDDKEKEQRREVEGAKDKERFNSKYFGKSIQELDLSNCERCTPSYRLLPDDYPIFSASQRTELGNEVLNDKWVSVTSGSEDYSFKNMRKNQYEESLFRCEDDRFELDMLLESVSSTAKRVEELLSYCSGGGITDNLIEPDGPIRIDDYLSALNIRCIERLYGDHGLDVVDILRKNTPVALPVILTRLKQKQEEWTKCRSEFNKVWAEIYEKNHYKSLDHRSFYFKQQDLKNLSTKSLVVEIKEVYEKMQKEDDVLRSIAAGNRHYLSPNIEFKYADADVHDDVFRIIKYSCEELCPTKDQQHTVLRFWTGFLEPMLGEVRSAYNNDSVASPRHANIDAGLISMDGAAKDGPYVTSGERATNNDTSIAFRPDVNPGILSRVSNGPVEGADKSKCAAEDKISSEEENLKLNQQENCALGEMSGHSECKDKCADPSTAEKEEGELSPAGDFEDNFASYDDGSLTMKNGISENMPARMGINEEISSDAAGENDVDGVDEETENISEGGEDVSGSESAADDCSREEHEEEGDDDLDGKAESEGEADITNDALGGDGSSLPLSDRHLLTCKPLSKYVSSQFSSDAAKESRVLYGNDAFYVLLRLHQTLYERILSAKLNSVSTESKRRMPKDMSSSDPYGRFIDALFSLLDGSSDNAKFEDDCRSIIGNQSYVLFTLDKLIYKLVKQLQVVSSDEVCCKLLQLFEYENSRKPQKYVDLVHYENVHVLLHDEN</sequence>
<evidence type="ECO:0000256" key="1">
    <source>
        <dbReference type="SAM" id="MobiDB-lite"/>
    </source>
</evidence>
<dbReference type="Pfam" id="PF08295">
    <property type="entry name" value="Sin3_corepress"/>
    <property type="match status" value="1"/>
</dbReference>
<proteinExistence type="predicted"/>
<feature type="domain" description="Histone deacetylase interacting" evidence="2">
    <location>
        <begin position="38"/>
        <end position="138"/>
    </location>
</feature>
<reference evidence="3 4" key="1">
    <citation type="journal article" date="2013" name="BMC Genomics">
        <title>The miniature genome of a carnivorous plant Genlisea aurea contains a low number of genes and short non-coding sequences.</title>
        <authorList>
            <person name="Leushkin E.V."/>
            <person name="Sutormin R.A."/>
            <person name="Nabieva E.R."/>
            <person name="Penin A.A."/>
            <person name="Kondrashov A.S."/>
            <person name="Logacheva M.D."/>
        </authorList>
    </citation>
    <scope>NUCLEOTIDE SEQUENCE [LARGE SCALE GENOMIC DNA]</scope>
</reference>
<name>S8BXN1_9LAMI</name>
<dbReference type="PANTHER" id="PTHR12346:SF8">
    <property type="entry name" value="PAIRED AMPHIPATHIC HELIX PROTEIN SIN3-LIKE 2"/>
    <property type="match status" value="1"/>
</dbReference>
<dbReference type="GO" id="GO:0000118">
    <property type="term" value="C:histone deacetylase complex"/>
    <property type="evidence" value="ECO:0007669"/>
    <property type="project" value="TreeGrafter"/>
</dbReference>
<dbReference type="GO" id="GO:0000785">
    <property type="term" value="C:chromatin"/>
    <property type="evidence" value="ECO:0007669"/>
    <property type="project" value="TreeGrafter"/>
</dbReference>
<dbReference type="SMART" id="SM00761">
    <property type="entry name" value="HDAC_interact"/>
    <property type="match status" value="1"/>
</dbReference>
<dbReference type="InterPro" id="IPR013194">
    <property type="entry name" value="HDAC_interact_dom"/>
</dbReference>
<dbReference type="InterPro" id="IPR031693">
    <property type="entry name" value="Sin3_C"/>
</dbReference>
<dbReference type="Pfam" id="PF16879">
    <property type="entry name" value="Sin3a_C"/>
    <property type="match status" value="1"/>
</dbReference>
<evidence type="ECO:0000313" key="3">
    <source>
        <dbReference type="EMBL" id="EPS59159.1"/>
    </source>
</evidence>
<keyword evidence="4" id="KW-1185">Reference proteome</keyword>
<dbReference type="GO" id="GO:0003714">
    <property type="term" value="F:transcription corepressor activity"/>
    <property type="evidence" value="ECO:0007669"/>
    <property type="project" value="InterPro"/>
</dbReference>
<dbReference type="InterPro" id="IPR039774">
    <property type="entry name" value="Sin3-like"/>
</dbReference>
<comment type="caution">
    <text evidence="3">The sequence shown here is derived from an EMBL/GenBank/DDBJ whole genome shotgun (WGS) entry which is preliminary data.</text>
</comment>
<feature type="region of interest" description="Disordered" evidence="1">
    <location>
        <begin position="483"/>
        <end position="537"/>
    </location>
</feature>
<protein>
    <recommendedName>
        <fullName evidence="2">Histone deacetylase interacting domain-containing protein</fullName>
    </recommendedName>
</protein>
<dbReference type="PANTHER" id="PTHR12346">
    <property type="entry name" value="SIN3B-RELATED"/>
    <property type="match status" value="1"/>
</dbReference>
<dbReference type="GO" id="GO:0000122">
    <property type="term" value="P:negative regulation of transcription by RNA polymerase II"/>
    <property type="evidence" value="ECO:0007669"/>
    <property type="project" value="TreeGrafter"/>
</dbReference>
<feature type="compositionally biased region" description="Basic and acidic residues" evidence="1">
    <location>
        <begin position="422"/>
        <end position="438"/>
    </location>
</feature>
<evidence type="ECO:0000259" key="2">
    <source>
        <dbReference type="SMART" id="SM00761"/>
    </source>
</evidence>
<dbReference type="EMBL" id="AUSU01008589">
    <property type="protein sequence ID" value="EPS59159.1"/>
    <property type="molecule type" value="Genomic_DNA"/>
</dbReference>
<feature type="compositionally biased region" description="Acidic residues" evidence="1">
    <location>
        <begin position="487"/>
        <end position="506"/>
    </location>
</feature>
<feature type="non-terminal residue" evidence="3">
    <location>
        <position position="1"/>
    </location>
</feature>
<dbReference type="OrthoDB" id="10265969at2759"/>
<feature type="non-terminal residue" evidence="3">
    <location>
        <position position="726"/>
    </location>
</feature>
<accession>S8BXN1</accession>
<gene>
    <name evidence="3" type="ORF">M569_15651</name>
</gene>
<organism evidence="3 4">
    <name type="scientific">Genlisea aurea</name>
    <dbReference type="NCBI Taxonomy" id="192259"/>
    <lineage>
        <taxon>Eukaryota</taxon>
        <taxon>Viridiplantae</taxon>
        <taxon>Streptophyta</taxon>
        <taxon>Embryophyta</taxon>
        <taxon>Tracheophyta</taxon>
        <taxon>Spermatophyta</taxon>
        <taxon>Magnoliopsida</taxon>
        <taxon>eudicotyledons</taxon>
        <taxon>Gunneridae</taxon>
        <taxon>Pentapetalae</taxon>
        <taxon>asterids</taxon>
        <taxon>lamiids</taxon>
        <taxon>Lamiales</taxon>
        <taxon>Lentibulariaceae</taxon>
        <taxon>Genlisea</taxon>
    </lineage>
</organism>
<evidence type="ECO:0000313" key="4">
    <source>
        <dbReference type="Proteomes" id="UP000015453"/>
    </source>
</evidence>